<comment type="pathway">
    <text evidence="3">Porphyrin-containing compound metabolism; protoheme biosynthesis.</text>
</comment>
<dbReference type="Pfam" id="PF07219">
    <property type="entry name" value="HemY_N"/>
    <property type="match status" value="1"/>
</dbReference>
<feature type="domain" description="HemY N-terminal" evidence="11">
    <location>
        <begin position="26"/>
        <end position="130"/>
    </location>
</feature>
<dbReference type="EMBL" id="QEQK01000001">
    <property type="protein sequence ID" value="PWN57874.1"/>
    <property type="molecule type" value="Genomic_DNA"/>
</dbReference>
<accession>A0A363UQZ4</accession>
<dbReference type="GO" id="GO:0042168">
    <property type="term" value="P:heme metabolic process"/>
    <property type="evidence" value="ECO:0007669"/>
    <property type="project" value="InterPro"/>
</dbReference>
<keyword evidence="8 10" id="KW-0472">Membrane</keyword>
<keyword evidence="5" id="KW-0997">Cell inner membrane</keyword>
<keyword evidence="13" id="KW-1185">Reference proteome</keyword>
<protein>
    <recommendedName>
        <fullName evidence="11">HemY N-terminal domain-containing protein</fullName>
    </recommendedName>
</protein>
<evidence type="ECO:0000256" key="3">
    <source>
        <dbReference type="ARBA" id="ARBA00004744"/>
    </source>
</evidence>
<evidence type="ECO:0000313" key="12">
    <source>
        <dbReference type="EMBL" id="PWN57874.1"/>
    </source>
</evidence>
<dbReference type="InterPro" id="IPR019734">
    <property type="entry name" value="TPR_rpt"/>
</dbReference>
<proteinExistence type="predicted"/>
<evidence type="ECO:0000259" key="11">
    <source>
        <dbReference type="Pfam" id="PF07219"/>
    </source>
</evidence>
<comment type="caution">
    <text evidence="12">The sequence shown here is derived from an EMBL/GenBank/DDBJ whole genome shotgun (WGS) entry which is preliminary data.</text>
</comment>
<feature type="transmembrane region" description="Helical" evidence="10">
    <location>
        <begin position="41"/>
        <end position="62"/>
    </location>
</feature>
<dbReference type="InterPro" id="IPR011990">
    <property type="entry name" value="TPR-like_helical_dom_sf"/>
</dbReference>
<dbReference type="InterPro" id="IPR010817">
    <property type="entry name" value="HemY_N"/>
</dbReference>
<dbReference type="Proteomes" id="UP000251800">
    <property type="component" value="Unassembled WGS sequence"/>
</dbReference>
<dbReference type="SUPFAM" id="SSF48452">
    <property type="entry name" value="TPR-like"/>
    <property type="match status" value="1"/>
</dbReference>
<dbReference type="GO" id="GO:0006779">
    <property type="term" value="P:porphyrin-containing compound biosynthetic process"/>
    <property type="evidence" value="ECO:0007669"/>
    <property type="project" value="UniProtKB-KW"/>
</dbReference>
<dbReference type="Gene3D" id="1.25.40.10">
    <property type="entry name" value="Tetratricopeptide repeat domain"/>
    <property type="match status" value="2"/>
</dbReference>
<name>A0A363UQZ4_9GAMM</name>
<dbReference type="RefSeq" id="WP_109718732.1">
    <property type="nucleotide sequence ID" value="NZ_QEQK01000001.1"/>
</dbReference>
<evidence type="ECO:0000256" key="8">
    <source>
        <dbReference type="ARBA" id="ARBA00023136"/>
    </source>
</evidence>
<comment type="function">
    <text evidence="1">Involved in a late step of protoheme IX synthesis.</text>
</comment>
<evidence type="ECO:0000256" key="7">
    <source>
        <dbReference type="ARBA" id="ARBA00022989"/>
    </source>
</evidence>
<comment type="subcellular location">
    <subcellularLocation>
        <location evidence="2">Cell inner membrane</location>
        <topology evidence="2">Multi-pass membrane protein</topology>
    </subcellularLocation>
</comment>
<evidence type="ECO:0000256" key="5">
    <source>
        <dbReference type="ARBA" id="ARBA00022519"/>
    </source>
</evidence>
<dbReference type="GO" id="GO:0005886">
    <property type="term" value="C:plasma membrane"/>
    <property type="evidence" value="ECO:0007669"/>
    <property type="project" value="UniProtKB-SubCell"/>
</dbReference>
<evidence type="ECO:0000313" key="13">
    <source>
        <dbReference type="Proteomes" id="UP000251800"/>
    </source>
</evidence>
<gene>
    <name evidence="12" type="ORF">DEH80_01695</name>
</gene>
<dbReference type="OrthoDB" id="7053339at2"/>
<keyword evidence="9" id="KW-0627">Porphyrin biosynthesis</keyword>
<keyword evidence="4" id="KW-1003">Cell membrane</keyword>
<dbReference type="AlphaFoldDB" id="A0A363UQZ4"/>
<evidence type="ECO:0000256" key="6">
    <source>
        <dbReference type="ARBA" id="ARBA00022692"/>
    </source>
</evidence>
<dbReference type="Pfam" id="PF13174">
    <property type="entry name" value="TPR_6"/>
    <property type="match status" value="1"/>
</dbReference>
<keyword evidence="6 10" id="KW-0812">Transmembrane</keyword>
<reference evidence="12 13" key="1">
    <citation type="submission" date="2018-05" db="EMBL/GenBank/DDBJ databases">
        <title>Abyssibacter profundi OUC007T gen. nov., sp. nov, a marine bacterium isolated from seawater of the Mariana Trench.</title>
        <authorList>
            <person name="Zhou S."/>
        </authorList>
    </citation>
    <scope>NUCLEOTIDE SEQUENCE [LARGE SCALE GENOMIC DNA]</scope>
    <source>
        <strain evidence="12 13">OUC007</strain>
    </source>
</reference>
<dbReference type="UniPathway" id="UPA00252"/>
<evidence type="ECO:0000256" key="1">
    <source>
        <dbReference type="ARBA" id="ARBA00002962"/>
    </source>
</evidence>
<sequence length="394" mass="44308">MMKILLLVLVFAAAAGAGVYLLDDSGYVLINIGDYIIETSVVTLVVVAVFGGLLLLLSLRALRGSLRAPSTIRRSLRQRRIERARSSFLRGLLRLSQGRPKDAEVDLVRHAAHHDYALLNYLAAAEAADAIGATDRRDRYLELAFATRPDAELSVLLKQADLQTRRGRHAEALATLVRLRDLHPHHAGVLRRLVTVYEQAGDWEPLRSLLEQIERDKVIPEDRWQALMQRCLQALLVAAGEHRRLDSVHGAWETIPKRFRSDAAIRRSYIQQLARSGADSEAIALITQALKSDWDGELVLLFGELRASDDVSQLATVEQWLRQYEERPELLLVAGRLCLRGRLWGRARSYLEASLTQRKAPDTLFALARLAEETKEPERARGLYREGLELALAD</sequence>
<keyword evidence="7 10" id="KW-1133">Transmembrane helix</keyword>
<organism evidence="12 13">
    <name type="scientific">Abyssibacter profundi</name>
    <dbReference type="NCBI Taxonomy" id="2182787"/>
    <lineage>
        <taxon>Bacteria</taxon>
        <taxon>Pseudomonadati</taxon>
        <taxon>Pseudomonadota</taxon>
        <taxon>Gammaproteobacteria</taxon>
        <taxon>Chromatiales</taxon>
        <taxon>Oceanococcaceae</taxon>
        <taxon>Abyssibacter</taxon>
    </lineage>
</organism>
<evidence type="ECO:0000256" key="9">
    <source>
        <dbReference type="ARBA" id="ARBA00023244"/>
    </source>
</evidence>
<evidence type="ECO:0000256" key="4">
    <source>
        <dbReference type="ARBA" id="ARBA00022475"/>
    </source>
</evidence>
<dbReference type="NCBIfam" id="TIGR00540">
    <property type="entry name" value="TPR_hemY_coli"/>
    <property type="match status" value="1"/>
</dbReference>
<evidence type="ECO:0000256" key="2">
    <source>
        <dbReference type="ARBA" id="ARBA00004429"/>
    </source>
</evidence>
<evidence type="ECO:0000256" key="10">
    <source>
        <dbReference type="SAM" id="Phobius"/>
    </source>
</evidence>
<dbReference type="InterPro" id="IPR005254">
    <property type="entry name" value="Heme_biosyn_assoc_TPR_pro"/>
</dbReference>